<dbReference type="RefSeq" id="WP_190951812.1">
    <property type="nucleotide sequence ID" value="NZ_JACJTC010000022.1"/>
</dbReference>
<evidence type="ECO:0000313" key="2">
    <source>
        <dbReference type="Proteomes" id="UP000606396"/>
    </source>
</evidence>
<dbReference type="EMBL" id="JACJTC010000022">
    <property type="protein sequence ID" value="MBD2615002.1"/>
    <property type="molecule type" value="Genomic_DNA"/>
</dbReference>
<comment type="caution">
    <text evidence="1">The sequence shown here is derived from an EMBL/GenBank/DDBJ whole genome shotgun (WGS) entry which is preliminary data.</text>
</comment>
<protein>
    <submittedName>
        <fullName evidence="1">Uncharacterized protein</fullName>
    </submittedName>
</protein>
<proteinExistence type="predicted"/>
<sequence>MNFQFGTVKLLDYQSRWGELEKRNNPFAAVVMTHLKIDEVRSLNSGIIF</sequence>
<evidence type="ECO:0000313" key="1">
    <source>
        <dbReference type="EMBL" id="MBD2615002.1"/>
    </source>
</evidence>
<name>A0ABR8HGU7_NOSPU</name>
<accession>A0ABR8HGU7</accession>
<keyword evidence="2" id="KW-1185">Reference proteome</keyword>
<gene>
    <name evidence="1" type="ORF">H6G94_27625</name>
</gene>
<organism evidence="1 2">
    <name type="scientific">Nostoc punctiforme FACHB-252</name>
    <dbReference type="NCBI Taxonomy" id="1357509"/>
    <lineage>
        <taxon>Bacteria</taxon>
        <taxon>Bacillati</taxon>
        <taxon>Cyanobacteriota</taxon>
        <taxon>Cyanophyceae</taxon>
        <taxon>Nostocales</taxon>
        <taxon>Nostocaceae</taxon>
        <taxon>Nostoc</taxon>
    </lineage>
</organism>
<dbReference type="Proteomes" id="UP000606396">
    <property type="component" value="Unassembled WGS sequence"/>
</dbReference>
<reference evidence="1 2" key="1">
    <citation type="journal article" date="2020" name="ISME J.">
        <title>Comparative genomics reveals insights into cyanobacterial evolution and habitat adaptation.</title>
        <authorList>
            <person name="Chen M.Y."/>
            <person name="Teng W.K."/>
            <person name="Zhao L."/>
            <person name="Hu C.X."/>
            <person name="Zhou Y.K."/>
            <person name="Han B.P."/>
            <person name="Song L.R."/>
            <person name="Shu W.S."/>
        </authorList>
    </citation>
    <scope>NUCLEOTIDE SEQUENCE [LARGE SCALE GENOMIC DNA]</scope>
    <source>
        <strain evidence="1 2">FACHB-252</strain>
    </source>
</reference>